<protein>
    <submittedName>
        <fullName evidence="3">Phospholipid/cholesterol/gamma-HCH transport system substrate-binding protein</fullName>
    </submittedName>
</protein>
<dbReference type="Pfam" id="PF02470">
    <property type="entry name" value="MlaD"/>
    <property type="match status" value="1"/>
</dbReference>
<dbReference type="PANTHER" id="PTHR36698:SF2">
    <property type="entry name" value="MCE_MLAD DOMAIN-CONTAINING PROTEIN"/>
    <property type="match status" value="1"/>
</dbReference>
<organism evidence="3 4">
    <name type="scientific">Poseidonocella pacifica</name>
    <dbReference type="NCBI Taxonomy" id="871651"/>
    <lineage>
        <taxon>Bacteria</taxon>
        <taxon>Pseudomonadati</taxon>
        <taxon>Pseudomonadota</taxon>
        <taxon>Alphaproteobacteria</taxon>
        <taxon>Rhodobacterales</taxon>
        <taxon>Roseobacteraceae</taxon>
        <taxon>Poseidonocella</taxon>
    </lineage>
</organism>
<name>A0A1I0XD10_9RHOB</name>
<dbReference type="AlphaFoldDB" id="A0A1I0XD10"/>
<evidence type="ECO:0000313" key="4">
    <source>
        <dbReference type="Proteomes" id="UP000198796"/>
    </source>
</evidence>
<feature type="domain" description="Mce/MlaD" evidence="2">
    <location>
        <begin position="40"/>
        <end position="115"/>
    </location>
</feature>
<keyword evidence="1" id="KW-0472">Membrane</keyword>
<keyword evidence="1" id="KW-1133">Transmembrane helix</keyword>
<dbReference type="EMBL" id="FOJU01000003">
    <property type="protein sequence ID" value="SFA98939.1"/>
    <property type="molecule type" value="Genomic_DNA"/>
</dbReference>
<keyword evidence="4" id="KW-1185">Reference proteome</keyword>
<gene>
    <name evidence="3" type="ORF">SAMN05421688_2148</name>
</gene>
<dbReference type="OrthoDB" id="9808689at2"/>
<proteinExistence type="predicted"/>
<evidence type="ECO:0000256" key="1">
    <source>
        <dbReference type="SAM" id="Phobius"/>
    </source>
</evidence>
<feature type="transmembrane region" description="Helical" evidence="1">
    <location>
        <begin position="7"/>
        <end position="28"/>
    </location>
</feature>
<dbReference type="Proteomes" id="UP000198796">
    <property type="component" value="Unassembled WGS sequence"/>
</dbReference>
<dbReference type="InterPro" id="IPR003399">
    <property type="entry name" value="Mce/MlaD"/>
</dbReference>
<dbReference type="STRING" id="871651.SAMN05421688_2148"/>
<evidence type="ECO:0000259" key="2">
    <source>
        <dbReference type="Pfam" id="PF02470"/>
    </source>
</evidence>
<sequence length="578" mass="61481">METRANFILIGAFTLAGFLGLMGFFIWFSKAELDRQFAYYDAFFDNVSGLDRASDVRFAGLSVGQVVELRLSEDQDGTVRVRLEVAADTPIREDSVATIESQGVTGVAYVAITSGDPDAPLAKGDGDDIPVLESDRSTLQSLTQDAPRLLSEILEIAEQVNGLLSDENRDRVENIILNLESSSEKLDQTLSDFSTVAANVGESVSEIARFTGELEGIAGAVERTLTLADDAIVAVEDLSEKAEITFEAGTQTLQSAQTTIERAGNFISDDLRVAMSDLTQTSASIRRQTDELGIKAGDLLDTWRDTGISATARLTQADELLAEADIMVDDLVATLDAVESAAVSFETLMDGDGAALVAETRAAMDSARQAADGIAQTVGEDVPGIVADVRSAATTARNAIDTIAADLSSTTGRLEGLSDDAQLTMTTVTETFSRANTTLGAIERALATGERTLAAAERTFDGADRVINEDVDEIATALRGAIGRLDQTVAQVSEEIPLASQDLRAAAESARVAFSDLSGIVTGARGPINDFVSGGLPQFTRLGAETRRLISTLDSLATRIERDPARFLLNNGTPEYRR</sequence>
<dbReference type="PANTHER" id="PTHR36698">
    <property type="entry name" value="BLL5892 PROTEIN"/>
    <property type="match status" value="1"/>
</dbReference>
<accession>A0A1I0XD10</accession>
<reference evidence="3 4" key="1">
    <citation type="submission" date="2016-10" db="EMBL/GenBank/DDBJ databases">
        <authorList>
            <person name="de Groot N.N."/>
        </authorList>
    </citation>
    <scope>NUCLEOTIDE SEQUENCE [LARGE SCALE GENOMIC DNA]</scope>
    <source>
        <strain evidence="3 4">DSM 29316</strain>
    </source>
</reference>
<dbReference type="RefSeq" id="WP_092064341.1">
    <property type="nucleotide sequence ID" value="NZ_FOJU01000003.1"/>
</dbReference>
<keyword evidence="1" id="KW-0812">Transmembrane</keyword>
<evidence type="ECO:0000313" key="3">
    <source>
        <dbReference type="EMBL" id="SFA98939.1"/>
    </source>
</evidence>